<evidence type="ECO:0000313" key="2">
    <source>
        <dbReference type="Proteomes" id="UP001151760"/>
    </source>
</evidence>
<proteinExistence type="predicted"/>
<evidence type="ECO:0000313" key="1">
    <source>
        <dbReference type="EMBL" id="GJT60816.1"/>
    </source>
</evidence>
<reference evidence="1" key="2">
    <citation type="submission" date="2022-01" db="EMBL/GenBank/DDBJ databases">
        <authorList>
            <person name="Yamashiro T."/>
            <person name="Shiraishi A."/>
            <person name="Satake H."/>
            <person name="Nakayama K."/>
        </authorList>
    </citation>
    <scope>NUCLEOTIDE SEQUENCE</scope>
</reference>
<reference evidence="1" key="1">
    <citation type="journal article" date="2022" name="Int. J. Mol. Sci.">
        <title>Draft Genome of Tanacetum Coccineum: Genomic Comparison of Closely Related Tanacetum-Family Plants.</title>
        <authorList>
            <person name="Yamashiro T."/>
            <person name="Shiraishi A."/>
            <person name="Nakayama K."/>
            <person name="Satake H."/>
        </authorList>
    </citation>
    <scope>NUCLEOTIDE SEQUENCE</scope>
</reference>
<dbReference type="EMBL" id="BQNB010017233">
    <property type="protein sequence ID" value="GJT60816.1"/>
    <property type="molecule type" value="Genomic_DNA"/>
</dbReference>
<dbReference type="Proteomes" id="UP001151760">
    <property type="component" value="Unassembled WGS sequence"/>
</dbReference>
<name>A0ABQ5FBM9_9ASTR</name>
<gene>
    <name evidence="1" type="ORF">Tco_1004349</name>
</gene>
<organism evidence="1 2">
    <name type="scientific">Tanacetum coccineum</name>
    <dbReference type="NCBI Taxonomy" id="301880"/>
    <lineage>
        <taxon>Eukaryota</taxon>
        <taxon>Viridiplantae</taxon>
        <taxon>Streptophyta</taxon>
        <taxon>Embryophyta</taxon>
        <taxon>Tracheophyta</taxon>
        <taxon>Spermatophyta</taxon>
        <taxon>Magnoliopsida</taxon>
        <taxon>eudicotyledons</taxon>
        <taxon>Gunneridae</taxon>
        <taxon>Pentapetalae</taxon>
        <taxon>asterids</taxon>
        <taxon>campanulids</taxon>
        <taxon>Asterales</taxon>
        <taxon>Asteraceae</taxon>
        <taxon>Asteroideae</taxon>
        <taxon>Anthemideae</taxon>
        <taxon>Anthemidinae</taxon>
        <taxon>Tanacetum</taxon>
    </lineage>
</organism>
<keyword evidence="2" id="KW-1185">Reference proteome</keyword>
<protein>
    <submittedName>
        <fullName evidence="1">Uncharacterized protein</fullName>
    </submittedName>
</protein>
<comment type="caution">
    <text evidence="1">The sequence shown here is derived from an EMBL/GenBank/DDBJ whole genome shotgun (WGS) entry which is preliminary data.</text>
</comment>
<sequence>MNQEEIQQAAREEKWVPKVDRVKISTTNMRIDPSMTQNEETYQVALDIIKNTTFFKAFLASTDVLEIYMQQFWFTITKVKKSNFYEFKMANKKCLVDVEVFRQALDICQRVPGKEFIVPQSEEELLTFLIGLGYKGVLTHLPQMFIDHMHQP</sequence>
<accession>A0ABQ5FBM9</accession>